<dbReference type="RefSeq" id="WP_156826830.1">
    <property type="nucleotide sequence ID" value="NZ_JBHLVX010000065.1"/>
</dbReference>
<comment type="caution">
    <text evidence="1">The sequence shown here is derived from an EMBL/GenBank/DDBJ whole genome shotgun (WGS) entry which is preliminary data.</text>
</comment>
<protein>
    <submittedName>
        <fullName evidence="1">Uncharacterized protein</fullName>
    </submittedName>
</protein>
<dbReference type="EMBL" id="JBHLVX010000065">
    <property type="protein sequence ID" value="MFC0269650.1"/>
    <property type="molecule type" value="Genomic_DNA"/>
</dbReference>
<evidence type="ECO:0000313" key="1">
    <source>
        <dbReference type="EMBL" id="MFC0269650.1"/>
    </source>
</evidence>
<proteinExistence type="predicted"/>
<accession>A0ABV6G7Y3</accession>
<reference evidence="1 2" key="1">
    <citation type="submission" date="2024-09" db="EMBL/GenBank/DDBJ databases">
        <authorList>
            <person name="Sun Q."/>
            <person name="Mori K."/>
        </authorList>
    </citation>
    <scope>NUCLEOTIDE SEQUENCE [LARGE SCALE GENOMIC DNA]</scope>
    <source>
        <strain evidence="1 2">CCM 7415</strain>
    </source>
</reference>
<sequence>MPLPLLRTNVISNALNEFNRMDDRRGHTTQLDERRLKRALDQLDDSLESAITRAAIDAIWRRDFLAADTAIERLIDARSLSHPESLYVNFSLMSLRNLNVALGTQLNHLAFATNRNEPEFLNHVLRNAWMCGDLATYESALAKLSSLKANDHDQLAEPFGVAKRVLSRHGLTFEIYHAHVKRVVERVRALFAGRIDAQVLFNIAPETFDDGQQELVIEFDLGVDDTTLDTIDEEILNLLSDPEQVHPELNMAVGVLVRDYSLETRAEAC</sequence>
<keyword evidence="2" id="KW-1185">Reference proteome</keyword>
<evidence type="ECO:0000313" key="2">
    <source>
        <dbReference type="Proteomes" id="UP001589814"/>
    </source>
</evidence>
<name>A0ABV6G7Y3_9GAMM</name>
<gene>
    <name evidence="1" type="ORF">ACFFHW_16930</name>
</gene>
<dbReference type="Proteomes" id="UP001589814">
    <property type="component" value="Unassembled WGS sequence"/>
</dbReference>
<organism evidence="1 2">
    <name type="scientific">Kushneria aurantia</name>
    <dbReference type="NCBI Taxonomy" id="504092"/>
    <lineage>
        <taxon>Bacteria</taxon>
        <taxon>Pseudomonadati</taxon>
        <taxon>Pseudomonadota</taxon>
        <taxon>Gammaproteobacteria</taxon>
        <taxon>Oceanospirillales</taxon>
        <taxon>Halomonadaceae</taxon>
        <taxon>Kushneria</taxon>
    </lineage>
</organism>